<evidence type="ECO:0000313" key="5">
    <source>
        <dbReference type="EMBL" id="TFK46705.1"/>
    </source>
</evidence>
<dbReference type="Proteomes" id="UP000305948">
    <property type="component" value="Unassembled WGS sequence"/>
</dbReference>
<dbReference type="PANTHER" id="PTHR10695:SF46">
    <property type="entry name" value="BIFUNCTIONAL COENZYME A SYNTHASE-RELATED"/>
    <property type="match status" value="1"/>
</dbReference>
<dbReference type="Pfam" id="PF01121">
    <property type="entry name" value="CoaE"/>
    <property type="match status" value="1"/>
</dbReference>
<organism evidence="5 6">
    <name type="scientific">Heliocybe sulcata</name>
    <dbReference type="NCBI Taxonomy" id="5364"/>
    <lineage>
        <taxon>Eukaryota</taxon>
        <taxon>Fungi</taxon>
        <taxon>Dikarya</taxon>
        <taxon>Basidiomycota</taxon>
        <taxon>Agaricomycotina</taxon>
        <taxon>Agaricomycetes</taxon>
        <taxon>Gloeophyllales</taxon>
        <taxon>Gloeophyllaceae</taxon>
        <taxon>Heliocybe</taxon>
    </lineage>
</organism>
<keyword evidence="3" id="KW-0067">ATP-binding</keyword>
<evidence type="ECO:0000256" key="1">
    <source>
        <dbReference type="ARBA" id="ARBA00009018"/>
    </source>
</evidence>
<dbReference type="FunFam" id="3.40.50.300:FF:000485">
    <property type="entry name" value="Dephospho-CoA kinase CAB5"/>
    <property type="match status" value="1"/>
</dbReference>
<dbReference type="GO" id="GO:0005737">
    <property type="term" value="C:cytoplasm"/>
    <property type="evidence" value="ECO:0007669"/>
    <property type="project" value="UniProtKB-ARBA"/>
</dbReference>
<gene>
    <name evidence="5" type="ORF">OE88DRAFT_888096</name>
</gene>
<evidence type="ECO:0000256" key="3">
    <source>
        <dbReference type="ARBA" id="ARBA00022840"/>
    </source>
</evidence>
<dbReference type="OrthoDB" id="247245at2759"/>
<dbReference type="EMBL" id="ML213528">
    <property type="protein sequence ID" value="TFK46705.1"/>
    <property type="molecule type" value="Genomic_DNA"/>
</dbReference>
<dbReference type="InterPro" id="IPR027417">
    <property type="entry name" value="P-loop_NTPase"/>
</dbReference>
<dbReference type="NCBIfam" id="TIGR00152">
    <property type="entry name" value="dephospho-CoA kinase"/>
    <property type="match status" value="1"/>
</dbReference>
<feature type="transmembrane region" description="Helical" evidence="4">
    <location>
        <begin position="207"/>
        <end position="226"/>
    </location>
</feature>
<keyword evidence="4" id="KW-0812">Transmembrane</keyword>
<keyword evidence="2" id="KW-0547">Nucleotide-binding</keyword>
<keyword evidence="4" id="KW-0472">Membrane</keyword>
<dbReference type="SUPFAM" id="SSF52540">
    <property type="entry name" value="P-loop containing nucleoside triphosphate hydrolases"/>
    <property type="match status" value="1"/>
</dbReference>
<sequence length="241" mass="27391">MLVVGLTGGIATGKSTVSALLKSHNIPLIDADVLAREVVLPGTSAHKQIVEYFGPDVLQEDGTLDRPKLGSIVFNDEVKRRKLNSIVHPAVRWAMFWAVVQCWIKGQKLCVVDVPLLIESGIHKWVGKVVVVYCSAEIQLQRLMKRDNSSREAAMSRLNAQLPITEKLDYADQVIDNSGTVQELEEQVVSFIKRLHREVSWTWRIDWLLPPLGILSGLWTLLWRMLKRNRRATRKHRTRTS</sequence>
<evidence type="ECO:0000313" key="6">
    <source>
        <dbReference type="Proteomes" id="UP000305948"/>
    </source>
</evidence>
<dbReference type="GO" id="GO:0005524">
    <property type="term" value="F:ATP binding"/>
    <property type="evidence" value="ECO:0007669"/>
    <property type="project" value="UniProtKB-KW"/>
</dbReference>
<proteinExistence type="inferred from homology"/>
<comment type="similarity">
    <text evidence="1">Belongs to the CoaE family.</text>
</comment>
<accession>A0A5C3MPI7</accession>
<dbReference type="STRING" id="5364.A0A5C3MPI7"/>
<dbReference type="GO" id="GO:0004140">
    <property type="term" value="F:dephospho-CoA kinase activity"/>
    <property type="evidence" value="ECO:0007669"/>
    <property type="project" value="InterPro"/>
</dbReference>
<protein>
    <submittedName>
        <fullName evidence="5">CoaE-domain-containing protein</fullName>
    </submittedName>
</protein>
<dbReference type="AlphaFoldDB" id="A0A5C3MPI7"/>
<keyword evidence="6" id="KW-1185">Reference proteome</keyword>
<dbReference type="Gene3D" id="3.40.50.300">
    <property type="entry name" value="P-loop containing nucleotide triphosphate hydrolases"/>
    <property type="match status" value="1"/>
</dbReference>
<dbReference type="HAMAP" id="MF_00376">
    <property type="entry name" value="Dephospho_CoA_kinase"/>
    <property type="match status" value="1"/>
</dbReference>
<dbReference type="GO" id="GO:0015937">
    <property type="term" value="P:coenzyme A biosynthetic process"/>
    <property type="evidence" value="ECO:0007669"/>
    <property type="project" value="InterPro"/>
</dbReference>
<dbReference type="CDD" id="cd02022">
    <property type="entry name" value="DPCK"/>
    <property type="match status" value="1"/>
</dbReference>
<dbReference type="PANTHER" id="PTHR10695">
    <property type="entry name" value="DEPHOSPHO-COA KINASE-RELATED"/>
    <property type="match status" value="1"/>
</dbReference>
<evidence type="ECO:0000256" key="4">
    <source>
        <dbReference type="SAM" id="Phobius"/>
    </source>
</evidence>
<dbReference type="PROSITE" id="PS51219">
    <property type="entry name" value="DPCK"/>
    <property type="match status" value="1"/>
</dbReference>
<keyword evidence="4" id="KW-1133">Transmembrane helix</keyword>
<reference evidence="5 6" key="1">
    <citation type="journal article" date="2019" name="Nat. Ecol. Evol.">
        <title>Megaphylogeny resolves global patterns of mushroom evolution.</title>
        <authorList>
            <person name="Varga T."/>
            <person name="Krizsan K."/>
            <person name="Foldi C."/>
            <person name="Dima B."/>
            <person name="Sanchez-Garcia M."/>
            <person name="Sanchez-Ramirez S."/>
            <person name="Szollosi G.J."/>
            <person name="Szarkandi J.G."/>
            <person name="Papp V."/>
            <person name="Albert L."/>
            <person name="Andreopoulos W."/>
            <person name="Angelini C."/>
            <person name="Antonin V."/>
            <person name="Barry K.W."/>
            <person name="Bougher N.L."/>
            <person name="Buchanan P."/>
            <person name="Buyck B."/>
            <person name="Bense V."/>
            <person name="Catcheside P."/>
            <person name="Chovatia M."/>
            <person name="Cooper J."/>
            <person name="Damon W."/>
            <person name="Desjardin D."/>
            <person name="Finy P."/>
            <person name="Geml J."/>
            <person name="Haridas S."/>
            <person name="Hughes K."/>
            <person name="Justo A."/>
            <person name="Karasinski D."/>
            <person name="Kautmanova I."/>
            <person name="Kiss B."/>
            <person name="Kocsube S."/>
            <person name="Kotiranta H."/>
            <person name="LaButti K.M."/>
            <person name="Lechner B.E."/>
            <person name="Liimatainen K."/>
            <person name="Lipzen A."/>
            <person name="Lukacs Z."/>
            <person name="Mihaltcheva S."/>
            <person name="Morgado L.N."/>
            <person name="Niskanen T."/>
            <person name="Noordeloos M.E."/>
            <person name="Ohm R.A."/>
            <person name="Ortiz-Santana B."/>
            <person name="Ovrebo C."/>
            <person name="Racz N."/>
            <person name="Riley R."/>
            <person name="Savchenko A."/>
            <person name="Shiryaev A."/>
            <person name="Soop K."/>
            <person name="Spirin V."/>
            <person name="Szebenyi C."/>
            <person name="Tomsovsky M."/>
            <person name="Tulloss R.E."/>
            <person name="Uehling J."/>
            <person name="Grigoriev I.V."/>
            <person name="Vagvolgyi C."/>
            <person name="Papp T."/>
            <person name="Martin F.M."/>
            <person name="Miettinen O."/>
            <person name="Hibbett D.S."/>
            <person name="Nagy L.G."/>
        </authorList>
    </citation>
    <scope>NUCLEOTIDE SEQUENCE [LARGE SCALE GENOMIC DNA]</scope>
    <source>
        <strain evidence="5 6">OMC1185</strain>
    </source>
</reference>
<evidence type="ECO:0000256" key="2">
    <source>
        <dbReference type="ARBA" id="ARBA00022741"/>
    </source>
</evidence>
<dbReference type="InterPro" id="IPR001977">
    <property type="entry name" value="Depp_CoAkinase"/>
</dbReference>
<name>A0A5C3MPI7_9AGAM</name>